<reference evidence="2" key="2">
    <citation type="submission" date="2023-01" db="EMBL/GenBank/DDBJ databases">
        <authorList>
            <person name="Sun Q."/>
            <person name="Evtushenko L."/>
        </authorList>
    </citation>
    <scope>NUCLEOTIDE SEQUENCE</scope>
    <source>
        <strain evidence="2">VKM Ac-1401</strain>
    </source>
</reference>
<accession>A0A9W6LYZ2</accession>
<feature type="domain" description="N-acetyltransferase" evidence="1">
    <location>
        <begin position="9"/>
        <end position="138"/>
    </location>
</feature>
<dbReference type="InterPro" id="IPR000182">
    <property type="entry name" value="GNAT_dom"/>
</dbReference>
<evidence type="ECO:0000313" key="2">
    <source>
        <dbReference type="EMBL" id="GLJ75375.1"/>
    </source>
</evidence>
<evidence type="ECO:0000313" key="3">
    <source>
        <dbReference type="Proteomes" id="UP001142372"/>
    </source>
</evidence>
<dbReference type="Pfam" id="PF00583">
    <property type="entry name" value="Acetyltransf_1"/>
    <property type="match status" value="1"/>
</dbReference>
<name>A0A9W6LYZ2_9MICO</name>
<dbReference type="RefSeq" id="WP_271176056.1">
    <property type="nucleotide sequence ID" value="NZ_BAAAJO010000001.1"/>
</dbReference>
<dbReference type="CDD" id="cd04301">
    <property type="entry name" value="NAT_SF"/>
    <property type="match status" value="1"/>
</dbReference>
<gene>
    <name evidence="2" type="ORF">GCM10017584_09490</name>
</gene>
<proteinExistence type="predicted"/>
<comment type="caution">
    <text evidence="2">The sequence shown here is derived from an EMBL/GenBank/DDBJ whole genome shotgun (WGS) entry which is preliminary data.</text>
</comment>
<dbReference type="InterPro" id="IPR016181">
    <property type="entry name" value="Acyl_CoA_acyltransferase"/>
</dbReference>
<sequence>MLKTDLDPTRFEWRGPFADEEINALHAEAFGHEPSEDDWNDQLGRLSLGWVTARDDAGLVGFVNIIWDGSTHAFVEDTAVAARVRRQRIGVRLIEIAREHSVEAGCEWLHVDFEDHLKTFYFDACGFMPTNGGLLKLR</sequence>
<dbReference type="Proteomes" id="UP001142372">
    <property type="component" value="Unassembled WGS sequence"/>
</dbReference>
<organism evidence="2 3">
    <name type="scientific">Leifsonia poae</name>
    <dbReference type="NCBI Taxonomy" id="110933"/>
    <lineage>
        <taxon>Bacteria</taxon>
        <taxon>Bacillati</taxon>
        <taxon>Actinomycetota</taxon>
        <taxon>Actinomycetes</taxon>
        <taxon>Micrococcales</taxon>
        <taxon>Microbacteriaceae</taxon>
        <taxon>Leifsonia</taxon>
    </lineage>
</organism>
<dbReference type="GO" id="GO:0016747">
    <property type="term" value="F:acyltransferase activity, transferring groups other than amino-acyl groups"/>
    <property type="evidence" value="ECO:0007669"/>
    <property type="project" value="InterPro"/>
</dbReference>
<dbReference type="EMBL" id="BSEN01000003">
    <property type="protein sequence ID" value="GLJ75375.1"/>
    <property type="molecule type" value="Genomic_DNA"/>
</dbReference>
<dbReference type="AlphaFoldDB" id="A0A9W6LYZ2"/>
<protein>
    <submittedName>
        <fullName evidence="2">N-acetyltransferase</fullName>
    </submittedName>
</protein>
<dbReference type="Gene3D" id="3.40.630.30">
    <property type="match status" value="1"/>
</dbReference>
<keyword evidence="3" id="KW-1185">Reference proteome</keyword>
<evidence type="ECO:0000259" key="1">
    <source>
        <dbReference type="PROSITE" id="PS51186"/>
    </source>
</evidence>
<dbReference type="SUPFAM" id="SSF55729">
    <property type="entry name" value="Acyl-CoA N-acyltransferases (Nat)"/>
    <property type="match status" value="1"/>
</dbReference>
<reference evidence="2" key="1">
    <citation type="journal article" date="2014" name="Int. J. Syst. Evol. Microbiol.">
        <title>Complete genome sequence of Corynebacterium casei LMG S-19264T (=DSM 44701T), isolated from a smear-ripened cheese.</title>
        <authorList>
            <consortium name="US DOE Joint Genome Institute (JGI-PGF)"/>
            <person name="Walter F."/>
            <person name="Albersmeier A."/>
            <person name="Kalinowski J."/>
            <person name="Ruckert C."/>
        </authorList>
    </citation>
    <scope>NUCLEOTIDE SEQUENCE</scope>
    <source>
        <strain evidence="2">VKM Ac-1401</strain>
    </source>
</reference>
<dbReference type="PROSITE" id="PS51186">
    <property type="entry name" value="GNAT"/>
    <property type="match status" value="1"/>
</dbReference>